<name>A0A845SR40_9GAMM</name>
<comment type="caution">
    <text evidence="6">The sequence shown here is derived from an EMBL/GenBank/DDBJ whole genome shotgun (WGS) entry which is preliminary data.</text>
</comment>
<dbReference type="PRINTS" id="PR00455">
    <property type="entry name" value="HTHTETR"/>
</dbReference>
<evidence type="ECO:0000313" key="7">
    <source>
        <dbReference type="Proteomes" id="UP000461443"/>
    </source>
</evidence>
<dbReference type="GO" id="GO:0000976">
    <property type="term" value="F:transcription cis-regulatory region binding"/>
    <property type="evidence" value="ECO:0007669"/>
    <property type="project" value="TreeGrafter"/>
</dbReference>
<dbReference type="Pfam" id="PF00440">
    <property type="entry name" value="TetR_N"/>
    <property type="match status" value="1"/>
</dbReference>
<evidence type="ECO:0000256" key="4">
    <source>
        <dbReference type="PROSITE-ProRule" id="PRU00335"/>
    </source>
</evidence>
<evidence type="ECO:0000256" key="1">
    <source>
        <dbReference type="ARBA" id="ARBA00023015"/>
    </source>
</evidence>
<feature type="DNA-binding region" description="H-T-H motif" evidence="4">
    <location>
        <begin position="34"/>
        <end position="53"/>
    </location>
</feature>
<dbReference type="InterPro" id="IPR009057">
    <property type="entry name" value="Homeodomain-like_sf"/>
</dbReference>
<organism evidence="6 7">
    <name type="scientific">Acerihabitans arboris</name>
    <dbReference type="NCBI Taxonomy" id="2691583"/>
    <lineage>
        <taxon>Bacteria</taxon>
        <taxon>Pseudomonadati</taxon>
        <taxon>Pseudomonadota</taxon>
        <taxon>Gammaproteobacteria</taxon>
        <taxon>Enterobacterales</taxon>
        <taxon>Pectobacteriaceae</taxon>
        <taxon>Acerihabitans</taxon>
    </lineage>
</organism>
<evidence type="ECO:0000259" key="5">
    <source>
        <dbReference type="PROSITE" id="PS50977"/>
    </source>
</evidence>
<evidence type="ECO:0000313" key="6">
    <source>
        <dbReference type="EMBL" id="NDL65822.1"/>
    </source>
</evidence>
<dbReference type="PANTHER" id="PTHR30055">
    <property type="entry name" value="HTH-TYPE TRANSCRIPTIONAL REGULATOR RUTR"/>
    <property type="match status" value="1"/>
</dbReference>
<dbReference type="EMBL" id="WUBS01000023">
    <property type="protein sequence ID" value="NDL65822.1"/>
    <property type="molecule type" value="Genomic_DNA"/>
</dbReference>
<feature type="domain" description="HTH tetR-type" evidence="5">
    <location>
        <begin position="11"/>
        <end position="71"/>
    </location>
</feature>
<gene>
    <name evidence="6" type="ORF">GRH90_24105</name>
</gene>
<dbReference type="SUPFAM" id="SSF46689">
    <property type="entry name" value="Homeodomain-like"/>
    <property type="match status" value="1"/>
</dbReference>
<proteinExistence type="predicted"/>
<dbReference type="PROSITE" id="PS01081">
    <property type="entry name" value="HTH_TETR_1"/>
    <property type="match status" value="1"/>
</dbReference>
<reference evidence="6 7" key="1">
    <citation type="submission" date="2019-12" db="EMBL/GenBank/DDBJ databases">
        <authorList>
            <person name="Lee S.D."/>
        </authorList>
    </citation>
    <scope>NUCLEOTIDE SEQUENCE [LARGE SCALE GENOMIC DNA]</scope>
    <source>
        <strain evidence="6 7">SAP-6</strain>
    </source>
</reference>
<sequence>MASKTPTMTEVLRTRQIIDAAKICFKNHGFHGTSMAILADFADLSVGQIYRYFKSKEALIEAIVKEIVYHRIEVLEARGFNVEEVAQMLAERDMGKFDSEFAIDQILMLEVTAEASRNLNISRIFKDADRESCNRLNISLRKKYPHFTPQEIAARVELFTVLASGSDTRFLVEKKFSTEELRKIYLNIFNSVFTEKHSEHPQ</sequence>
<evidence type="ECO:0000256" key="2">
    <source>
        <dbReference type="ARBA" id="ARBA00023125"/>
    </source>
</evidence>
<dbReference type="InterPro" id="IPR001647">
    <property type="entry name" value="HTH_TetR"/>
</dbReference>
<dbReference type="PANTHER" id="PTHR30055:SF234">
    <property type="entry name" value="HTH-TYPE TRANSCRIPTIONAL REGULATOR BETI"/>
    <property type="match status" value="1"/>
</dbReference>
<protein>
    <submittedName>
        <fullName evidence="6">TetR family transcriptional regulator</fullName>
    </submittedName>
</protein>
<accession>A0A845SR40</accession>
<dbReference type="AlphaFoldDB" id="A0A845SR40"/>
<dbReference type="GO" id="GO:0003700">
    <property type="term" value="F:DNA-binding transcription factor activity"/>
    <property type="evidence" value="ECO:0007669"/>
    <property type="project" value="TreeGrafter"/>
</dbReference>
<dbReference type="PROSITE" id="PS50977">
    <property type="entry name" value="HTH_TETR_2"/>
    <property type="match status" value="1"/>
</dbReference>
<dbReference type="RefSeq" id="WP_162368536.1">
    <property type="nucleotide sequence ID" value="NZ_WUBS01000023.1"/>
</dbReference>
<keyword evidence="2 4" id="KW-0238">DNA-binding</keyword>
<keyword evidence="7" id="KW-1185">Reference proteome</keyword>
<dbReference type="InterPro" id="IPR023772">
    <property type="entry name" value="DNA-bd_HTH_TetR-type_CS"/>
</dbReference>
<dbReference type="Gene3D" id="1.10.357.10">
    <property type="entry name" value="Tetracycline Repressor, domain 2"/>
    <property type="match status" value="1"/>
</dbReference>
<reference evidence="6 7" key="2">
    <citation type="submission" date="2020-02" db="EMBL/GenBank/DDBJ databases">
        <title>The new genus of Enterobacteriales.</title>
        <authorList>
            <person name="Kim I.S."/>
        </authorList>
    </citation>
    <scope>NUCLEOTIDE SEQUENCE [LARGE SCALE GENOMIC DNA]</scope>
    <source>
        <strain evidence="6 7">SAP-6</strain>
    </source>
</reference>
<keyword evidence="3" id="KW-0804">Transcription</keyword>
<evidence type="ECO:0000256" key="3">
    <source>
        <dbReference type="ARBA" id="ARBA00023163"/>
    </source>
</evidence>
<keyword evidence="1" id="KW-0805">Transcription regulation</keyword>
<dbReference type="Proteomes" id="UP000461443">
    <property type="component" value="Unassembled WGS sequence"/>
</dbReference>
<dbReference type="InterPro" id="IPR050109">
    <property type="entry name" value="HTH-type_TetR-like_transc_reg"/>
</dbReference>